<feature type="non-terminal residue" evidence="2">
    <location>
        <position position="161"/>
    </location>
</feature>
<dbReference type="Gene3D" id="2.40.50.140">
    <property type="entry name" value="Nucleic acid-binding proteins"/>
    <property type="match status" value="1"/>
</dbReference>
<feature type="domain" description="S1 motif" evidence="1">
    <location>
        <begin position="101"/>
        <end position="161"/>
    </location>
</feature>
<evidence type="ECO:0000313" key="2">
    <source>
        <dbReference type="EMBL" id="EPS61238.1"/>
    </source>
</evidence>
<dbReference type="GO" id="GO:0003676">
    <property type="term" value="F:nucleic acid binding"/>
    <property type="evidence" value="ECO:0007669"/>
    <property type="project" value="InterPro"/>
</dbReference>
<dbReference type="PROSITE" id="PS50126">
    <property type="entry name" value="S1"/>
    <property type="match status" value="1"/>
</dbReference>
<keyword evidence="3" id="KW-1185">Reference proteome</keyword>
<dbReference type="SUPFAM" id="SSF50249">
    <property type="entry name" value="Nucleic acid-binding proteins"/>
    <property type="match status" value="1"/>
</dbReference>
<dbReference type="PANTHER" id="PTHR47559:SF1">
    <property type="entry name" value="OS03G0844900 PROTEIN"/>
    <property type="match status" value="1"/>
</dbReference>
<dbReference type="EMBL" id="AUSU01006991">
    <property type="protein sequence ID" value="EPS61238.1"/>
    <property type="molecule type" value="Genomic_DNA"/>
</dbReference>
<accession>S8DEM1</accession>
<dbReference type="AlphaFoldDB" id="S8DEM1"/>
<organism evidence="2 3">
    <name type="scientific">Genlisea aurea</name>
    <dbReference type="NCBI Taxonomy" id="192259"/>
    <lineage>
        <taxon>Eukaryota</taxon>
        <taxon>Viridiplantae</taxon>
        <taxon>Streptophyta</taxon>
        <taxon>Embryophyta</taxon>
        <taxon>Tracheophyta</taxon>
        <taxon>Spermatophyta</taxon>
        <taxon>Magnoliopsida</taxon>
        <taxon>eudicotyledons</taxon>
        <taxon>Gunneridae</taxon>
        <taxon>Pentapetalae</taxon>
        <taxon>asterids</taxon>
        <taxon>lamiids</taxon>
        <taxon>Lamiales</taxon>
        <taxon>Lentibulariaceae</taxon>
        <taxon>Genlisea</taxon>
    </lineage>
</organism>
<dbReference type="InterPro" id="IPR003029">
    <property type="entry name" value="S1_domain"/>
</dbReference>
<protein>
    <recommendedName>
        <fullName evidence="1">S1 motif domain-containing protein</fullName>
    </recommendedName>
</protein>
<dbReference type="OrthoDB" id="10507120at2759"/>
<proteinExistence type="predicted"/>
<sequence>MPVFPASSVSGGLAFLSRCVTADAAASQNAAMSYLNFPCSLSHNPHCNRSVFFNASKVSVSDGSGSRTANGLDQPSLFSDDLRQARRSADWKAAREYHEKGDLYEGRVEGFNGGGLLVKFYSLVGFLPFPQLSPLHSCKAPGKAIQDIAVSLVGSMISVKV</sequence>
<name>S8DEM1_9LAMI</name>
<evidence type="ECO:0000259" key="1">
    <source>
        <dbReference type="PROSITE" id="PS50126"/>
    </source>
</evidence>
<reference evidence="2 3" key="1">
    <citation type="journal article" date="2013" name="BMC Genomics">
        <title>The miniature genome of a carnivorous plant Genlisea aurea contains a low number of genes and short non-coding sequences.</title>
        <authorList>
            <person name="Leushkin E.V."/>
            <person name="Sutormin R.A."/>
            <person name="Nabieva E.R."/>
            <person name="Penin A.A."/>
            <person name="Kondrashov A.S."/>
            <person name="Logacheva M.D."/>
        </authorList>
    </citation>
    <scope>NUCLEOTIDE SEQUENCE [LARGE SCALE GENOMIC DNA]</scope>
</reference>
<dbReference type="InterPro" id="IPR052757">
    <property type="entry name" value="Ribosomal_protein_S1"/>
</dbReference>
<dbReference type="PANTHER" id="PTHR47559">
    <property type="entry name" value="OS03G0844900 PROTEIN"/>
    <property type="match status" value="1"/>
</dbReference>
<dbReference type="InterPro" id="IPR012340">
    <property type="entry name" value="NA-bd_OB-fold"/>
</dbReference>
<dbReference type="Proteomes" id="UP000015453">
    <property type="component" value="Unassembled WGS sequence"/>
</dbReference>
<evidence type="ECO:0000313" key="3">
    <source>
        <dbReference type="Proteomes" id="UP000015453"/>
    </source>
</evidence>
<comment type="caution">
    <text evidence="2">The sequence shown here is derived from an EMBL/GenBank/DDBJ whole genome shotgun (WGS) entry which is preliminary data.</text>
</comment>
<gene>
    <name evidence="2" type="ORF">M569_13562</name>
</gene>